<reference evidence="13" key="1">
    <citation type="submission" date="2015-05" db="EMBL/GenBank/DDBJ databases">
        <authorList>
            <consortium name="Pathogen Informatics"/>
        </authorList>
    </citation>
    <scope>NUCLEOTIDE SEQUENCE [LARGE SCALE GENOMIC DNA]</scope>
    <source>
        <strain evidence="13">M72</strain>
    </source>
</reference>
<feature type="transmembrane region" description="Helical" evidence="9">
    <location>
        <begin position="177"/>
        <end position="194"/>
    </location>
</feature>
<feature type="domain" description="ABC transporter" evidence="10">
    <location>
        <begin position="354"/>
        <end position="589"/>
    </location>
</feature>
<dbReference type="Pfam" id="PF00005">
    <property type="entry name" value="ABC_tran"/>
    <property type="match status" value="1"/>
</dbReference>
<keyword evidence="5" id="KW-0547">Nucleotide-binding</keyword>
<evidence type="ECO:0000259" key="10">
    <source>
        <dbReference type="PROSITE" id="PS50893"/>
    </source>
</evidence>
<feature type="domain" description="ABC transmembrane type-1" evidence="11">
    <location>
        <begin position="29"/>
        <end position="319"/>
    </location>
</feature>
<feature type="transmembrane region" description="Helical" evidence="9">
    <location>
        <begin position="72"/>
        <end position="93"/>
    </location>
</feature>
<name>A0A0M6WM66_9FIRM</name>
<dbReference type="Pfam" id="PF00664">
    <property type="entry name" value="ABC_membrane"/>
    <property type="match status" value="1"/>
</dbReference>
<evidence type="ECO:0000256" key="5">
    <source>
        <dbReference type="ARBA" id="ARBA00022741"/>
    </source>
</evidence>
<dbReference type="InterPro" id="IPR039421">
    <property type="entry name" value="Type_1_exporter"/>
</dbReference>
<keyword evidence="13" id="KW-1185">Reference proteome</keyword>
<dbReference type="PROSITE" id="PS00211">
    <property type="entry name" value="ABC_TRANSPORTER_1"/>
    <property type="match status" value="1"/>
</dbReference>
<evidence type="ECO:0000256" key="6">
    <source>
        <dbReference type="ARBA" id="ARBA00022840"/>
    </source>
</evidence>
<dbReference type="RefSeq" id="WP_055067733.1">
    <property type="nucleotide sequence ID" value="NZ_CP173697.1"/>
</dbReference>
<keyword evidence="8 9" id="KW-0472">Membrane</keyword>
<dbReference type="InterPro" id="IPR011527">
    <property type="entry name" value="ABC1_TM_dom"/>
</dbReference>
<keyword evidence="3" id="KW-1003">Cell membrane</keyword>
<dbReference type="PANTHER" id="PTHR43394:SF1">
    <property type="entry name" value="ATP-BINDING CASSETTE SUB-FAMILY B MEMBER 10, MITOCHONDRIAL"/>
    <property type="match status" value="1"/>
</dbReference>
<comment type="subcellular location">
    <subcellularLocation>
        <location evidence="1">Cell membrane</location>
        <topology evidence="1">Multi-pass membrane protein</topology>
    </subcellularLocation>
</comment>
<dbReference type="EMBL" id="CVRR01000019">
    <property type="protein sequence ID" value="CRL37636.1"/>
    <property type="molecule type" value="Genomic_DNA"/>
</dbReference>
<dbReference type="GO" id="GO:0015421">
    <property type="term" value="F:ABC-type oligopeptide transporter activity"/>
    <property type="evidence" value="ECO:0007669"/>
    <property type="project" value="TreeGrafter"/>
</dbReference>
<dbReference type="CDD" id="cd18542">
    <property type="entry name" value="ABC_6TM_YknU_like"/>
    <property type="match status" value="1"/>
</dbReference>
<feature type="transmembrane region" description="Helical" evidence="9">
    <location>
        <begin position="260"/>
        <end position="284"/>
    </location>
</feature>
<keyword evidence="2" id="KW-0813">Transport</keyword>
<evidence type="ECO:0000313" key="12">
    <source>
        <dbReference type="EMBL" id="CRL37636.1"/>
    </source>
</evidence>
<dbReference type="OrthoDB" id="9762778at2"/>
<dbReference type="InterPro" id="IPR003593">
    <property type="entry name" value="AAA+_ATPase"/>
</dbReference>
<evidence type="ECO:0000259" key="11">
    <source>
        <dbReference type="PROSITE" id="PS50929"/>
    </source>
</evidence>
<evidence type="ECO:0000256" key="8">
    <source>
        <dbReference type="ARBA" id="ARBA00023136"/>
    </source>
</evidence>
<dbReference type="PANTHER" id="PTHR43394">
    <property type="entry name" value="ATP-DEPENDENT PERMEASE MDL1, MITOCHONDRIAL"/>
    <property type="match status" value="1"/>
</dbReference>
<dbReference type="Gene3D" id="3.40.50.300">
    <property type="entry name" value="P-loop containing nucleotide triphosphate hydrolases"/>
    <property type="match status" value="1"/>
</dbReference>
<evidence type="ECO:0000256" key="7">
    <source>
        <dbReference type="ARBA" id="ARBA00022989"/>
    </source>
</evidence>
<dbReference type="SMART" id="SM00382">
    <property type="entry name" value="AAA"/>
    <property type="match status" value="1"/>
</dbReference>
<dbReference type="FunFam" id="3.40.50.300:FF:000221">
    <property type="entry name" value="Multidrug ABC transporter ATP-binding protein"/>
    <property type="match status" value="1"/>
</dbReference>
<evidence type="ECO:0000256" key="3">
    <source>
        <dbReference type="ARBA" id="ARBA00022475"/>
    </source>
</evidence>
<evidence type="ECO:0000313" key="13">
    <source>
        <dbReference type="Proteomes" id="UP000049979"/>
    </source>
</evidence>
<dbReference type="InterPro" id="IPR003439">
    <property type="entry name" value="ABC_transporter-like_ATP-bd"/>
</dbReference>
<accession>A0A0M6WM66</accession>
<dbReference type="AlphaFoldDB" id="A0A0M6WM66"/>
<dbReference type="PROSITE" id="PS50893">
    <property type="entry name" value="ABC_TRANSPORTER_2"/>
    <property type="match status" value="1"/>
</dbReference>
<evidence type="ECO:0000256" key="1">
    <source>
        <dbReference type="ARBA" id="ARBA00004651"/>
    </source>
</evidence>
<dbReference type="Gene3D" id="1.20.1560.10">
    <property type="entry name" value="ABC transporter type 1, transmembrane domain"/>
    <property type="match status" value="1"/>
</dbReference>
<dbReference type="Proteomes" id="UP000049979">
    <property type="component" value="Unassembled WGS sequence"/>
</dbReference>
<sequence>MKVKKETLFPKTKIQWLWENMKGRRVLYVIGMLGTVVYNILQLTVPYYSGRIVDLFLSGADAWKNMRTNSGLFYHLLILMIVFTVLRGVIVYGDCMIYEHVSQTVLYRVRNFLYDKIQRQDMTFYSTYRTGDLMTRVTGDLDAVRHMVAWVIRMVIESFSLFGVVAIYFFYMNWKMALSLLIISPFVFFIIYLFKNKVAPMHAKLREKLAQMNTYAQENISGNRVVKAFAREAYEIEKFDRANKDYAETNKETSMVWLKFFPYVESIANLMPVVMLAVGGVFLIRGELTMGDYVAFSGLIWAIANPMRQMGNIMNEFQRFSAASKKVMEIYYSEPQIKDALDAAAHPNRFDGKIEFREVSFQYEDGDLPVLHDISFTVKPGETIAIMGETGCGKTSLINLIPRFYEPTKGEVRIDDIPVQNFRLSDLRKQIGLATQDVLLYSDTIEGNIAYGDSSIDLEEVEKFAKYSAASDFISKMPEGYDTVVGERGAGLSGGQKQRISLARALAVRPSILILDDTTSAVDMETEKQIQEALRHLDFSCTKVIIAQRISTTMMADKILVMQHGRITEMGNHEELMAKKGYYYELVQLQTGEDLV</sequence>
<dbReference type="PROSITE" id="PS50929">
    <property type="entry name" value="ABC_TM1F"/>
    <property type="match status" value="1"/>
</dbReference>
<dbReference type="STRING" id="301302.ERS852420_00742"/>
<keyword evidence="7 9" id="KW-1133">Transmembrane helix</keyword>
<dbReference type="GO" id="GO:0005524">
    <property type="term" value="F:ATP binding"/>
    <property type="evidence" value="ECO:0007669"/>
    <property type="project" value="UniProtKB-KW"/>
</dbReference>
<keyword evidence="4 9" id="KW-0812">Transmembrane</keyword>
<dbReference type="GO" id="GO:0005886">
    <property type="term" value="C:plasma membrane"/>
    <property type="evidence" value="ECO:0007669"/>
    <property type="project" value="UniProtKB-SubCell"/>
</dbReference>
<feature type="transmembrane region" description="Helical" evidence="9">
    <location>
        <begin position="26"/>
        <end position="48"/>
    </location>
</feature>
<evidence type="ECO:0000256" key="9">
    <source>
        <dbReference type="SAM" id="Phobius"/>
    </source>
</evidence>
<protein>
    <submittedName>
        <fullName evidence="12">ABC transporter ATP-binding protein/permease</fullName>
    </submittedName>
</protein>
<dbReference type="SUPFAM" id="SSF90123">
    <property type="entry name" value="ABC transporter transmembrane region"/>
    <property type="match status" value="1"/>
</dbReference>
<dbReference type="GO" id="GO:0016887">
    <property type="term" value="F:ATP hydrolysis activity"/>
    <property type="evidence" value="ECO:0007669"/>
    <property type="project" value="InterPro"/>
</dbReference>
<dbReference type="InterPro" id="IPR036640">
    <property type="entry name" value="ABC1_TM_sf"/>
</dbReference>
<dbReference type="SUPFAM" id="SSF52540">
    <property type="entry name" value="P-loop containing nucleoside triphosphate hydrolases"/>
    <property type="match status" value="1"/>
</dbReference>
<gene>
    <name evidence="12" type="ORF">M72_04451</name>
</gene>
<evidence type="ECO:0000256" key="4">
    <source>
        <dbReference type="ARBA" id="ARBA00022692"/>
    </source>
</evidence>
<keyword evidence="6 12" id="KW-0067">ATP-binding</keyword>
<evidence type="ECO:0000256" key="2">
    <source>
        <dbReference type="ARBA" id="ARBA00022448"/>
    </source>
</evidence>
<dbReference type="InterPro" id="IPR027417">
    <property type="entry name" value="P-loop_NTPase"/>
</dbReference>
<feature type="transmembrane region" description="Helical" evidence="9">
    <location>
        <begin position="150"/>
        <end position="171"/>
    </location>
</feature>
<proteinExistence type="predicted"/>
<organism evidence="12 13">
    <name type="scientific">Roseburia faecis</name>
    <dbReference type="NCBI Taxonomy" id="301302"/>
    <lineage>
        <taxon>Bacteria</taxon>
        <taxon>Bacillati</taxon>
        <taxon>Bacillota</taxon>
        <taxon>Clostridia</taxon>
        <taxon>Lachnospirales</taxon>
        <taxon>Lachnospiraceae</taxon>
        <taxon>Roseburia</taxon>
    </lineage>
</organism>
<dbReference type="InterPro" id="IPR017871">
    <property type="entry name" value="ABC_transporter-like_CS"/>
</dbReference>